<evidence type="ECO:0000256" key="3">
    <source>
        <dbReference type="ARBA" id="ARBA00022989"/>
    </source>
</evidence>
<dbReference type="OrthoDB" id="15212at2157"/>
<evidence type="ECO:0000259" key="6">
    <source>
        <dbReference type="Pfam" id="PF02163"/>
    </source>
</evidence>
<protein>
    <submittedName>
        <fullName evidence="7">Peptidase M50</fullName>
    </submittedName>
</protein>
<evidence type="ECO:0000256" key="4">
    <source>
        <dbReference type="ARBA" id="ARBA00023136"/>
    </source>
</evidence>
<proteinExistence type="predicted"/>
<dbReference type="Gene3D" id="2.30.42.10">
    <property type="match status" value="2"/>
</dbReference>
<dbReference type="eggNOG" id="arCOG04064">
    <property type="taxonomic scope" value="Archaea"/>
</dbReference>
<dbReference type="GO" id="GO:0004222">
    <property type="term" value="F:metalloendopeptidase activity"/>
    <property type="evidence" value="ECO:0007669"/>
    <property type="project" value="InterPro"/>
</dbReference>
<evidence type="ECO:0000256" key="1">
    <source>
        <dbReference type="ARBA" id="ARBA00004127"/>
    </source>
</evidence>
<dbReference type="InterPro" id="IPR008915">
    <property type="entry name" value="Peptidase_M50"/>
</dbReference>
<evidence type="ECO:0000256" key="2">
    <source>
        <dbReference type="ARBA" id="ARBA00022692"/>
    </source>
</evidence>
<dbReference type="SUPFAM" id="SSF50156">
    <property type="entry name" value="PDZ domain-like"/>
    <property type="match status" value="2"/>
</dbReference>
<dbReference type="HOGENOM" id="CLU_666698_0_0_2"/>
<dbReference type="GO" id="GO:0031293">
    <property type="term" value="P:membrane protein intracellular domain proteolysis"/>
    <property type="evidence" value="ECO:0007669"/>
    <property type="project" value="TreeGrafter"/>
</dbReference>
<dbReference type="GO" id="GO:0012505">
    <property type="term" value="C:endomembrane system"/>
    <property type="evidence" value="ECO:0007669"/>
    <property type="project" value="UniProtKB-SubCell"/>
</dbReference>
<feature type="domain" description="Peptidase M50" evidence="6">
    <location>
        <begin position="141"/>
        <end position="487"/>
    </location>
</feature>
<dbReference type="PRINTS" id="PR01000">
    <property type="entry name" value="SREBPS2PTASE"/>
</dbReference>
<dbReference type="eggNOG" id="arCOG02834">
    <property type="taxonomic scope" value="Archaea"/>
</dbReference>
<dbReference type="GO" id="GO:0005737">
    <property type="term" value="C:cytoplasm"/>
    <property type="evidence" value="ECO:0007669"/>
    <property type="project" value="TreeGrafter"/>
</dbReference>
<feature type="transmembrane region" description="Helical" evidence="5">
    <location>
        <begin position="201"/>
        <end position="224"/>
    </location>
</feature>
<dbReference type="EMBL" id="CP002590">
    <property type="protein sequence ID" value="AEA13485.1"/>
    <property type="molecule type" value="Genomic_DNA"/>
</dbReference>
<dbReference type="KEGG" id="tuz:TUZN_2027"/>
<comment type="subcellular location">
    <subcellularLocation>
        <location evidence="1">Endomembrane system</location>
        <topology evidence="1">Multi-pass membrane protein</topology>
    </subcellularLocation>
</comment>
<reference evidence="7 8" key="1">
    <citation type="journal article" date="2011" name="J. Bacteriol.">
        <title>Complete genome sequence of the thermoacidophilic crenarchaeon Thermoproteus uzoniensis 768-20.</title>
        <authorList>
            <person name="Mardanov A.V."/>
            <person name="Gumerov V.M."/>
            <person name="Beletsky A.V."/>
            <person name="Prokofeva M.I."/>
            <person name="Bonch-Osmolovskaya E.A."/>
            <person name="Ravin N.V."/>
            <person name="Skryabin K.G."/>
        </authorList>
    </citation>
    <scope>NUCLEOTIDE SEQUENCE [LARGE SCALE GENOMIC DNA]</scope>
    <source>
        <strain evidence="7 8">768-20</strain>
    </source>
</reference>
<dbReference type="PANTHER" id="PTHR13325">
    <property type="entry name" value="PROTEASE M50 MEMBRANE-BOUND TRANSCRIPTION FACTOR SITE 2 PROTEASE"/>
    <property type="match status" value="1"/>
</dbReference>
<feature type="transmembrane region" description="Helical" evidence="5">
    <location>
        <begin position="437"/>
        <end position="456"/>
    </location>
</feature>
<evidence type="ECO:0000313" key="7">
    <source>
        <dbReference type="EMBL" id="AEA13485.1"/>
    </source>
</evidence>
<dbReference type="Proteomes" id="UP000008138">
    <property type="component" value="Chromosome"/>
</dbReference>
<keyword evidence="8" id="KW-1185">Reference proteome</keyword>
<reference key="2">
    <citation type="submission" date="2011-03" db="EMBL/GenBank/DDBJ databases">
        <title>Complete genome sequence of the thermoacidophilic crenarchaeon Thermoproteus uzoniensis 768-20.</title>
        <authorList>
            <person name="Mardanov A.V."/>
            <person name="Gumerov V.M."/>
            <person name="Beletsky A.V."/>
            <person name="Prokofeva M.I."/>
            <person name="Bonch-Osmolovskaya E.A."/>
            <person name="Ravin N.V."/>
            <person name="Skryabin K.G."/>
        </authorList>
    </citation>
    <scope>NUCLEOTIDE SEQUENCE</scope>
    <source>
        <strain>768-20</strain>
    </source>
</reference>
<dbReference type="CDD" id="cd05709">
    <property type="entry name" value="S2P-M50"/>
    <property type="match status" value="1"/>
</dbReference>
<keyword evidence="4 5" id="KW-0472">Membrane</keyword>
<dbReference type="InterPro" id="IPR036034">
    <property type="entry name" value="PDZ_sf"/>
</dbReference>
<dbReference type="AlphaFoldDB" id="F2L4Y1"/>
<evidence type="ECO:0000313" key="8">
    <source>
        <dbReference type="Proteomes" id="UP000008138"/>
    </source>
</evidence>
<keyword evidence="2 5" id="KW-0812">Transmembrane</keyword>
<dbReference type="Pfam" id="PF02163">
    <property type="entry name" value="Peptidase_M50"/>
    <property type="match status" value="1"/>
</dbReference>
<accession>F2L4Y1</accession>
<feature type="transmembrane region" description="Helical" evidence="5">
    <location>
        <begin position="80"/>
        <end position="97"/>
    </location>
</feature>
<sequence>MDVLESLALYVLAWLIVALALYAIRRDLVKGFVLIMWSSERAAQFIRRVSERLSFIPLKAYLAVAAALFLLSAYSPYFPIPAGTGVAYMPGFLYILLRSTYQALTGLAHGASVQEVAVVGAQAGAVPLLPGITIPWDQLPYIALAVVVGVALHEFMHGYAAVRHGIRLKSAGVFSAFFVFSGAFVEPDEEQLKSSPLRAKIAVFVSGVAANVVLALLALAIYLAGVHAGLGGAVLASINPATAQLGLKQGDVVVAVNGCGVSADVVVPDQLLATLNAIVGNPAGTPLCSPNQTITLVVERNGKLVDVSFPAEKIYVGAPLTSLIYGGPMYEAGIRPGDVVTAIYGCGGAYRVYSSGQLISIIQKIVSDGLCRPGDQVVVSVLRNGREENYTVVLGHNPDNYTRPFFGIYTNGLGQLGFNTSVFSASLFANTLFVKTVMWFFLINLGLALINALPIYPLDGGLLVLAILERYLGKNGATYIVYGITALLAAFLVFDSALGIVSGIYKQIFSLLR</sequence>
<dbReference type="PANTHER" id="PTHR13325:SF3">
    <property type="entry name" value="MEMBRANE-BOUND TRANSCRIPTION FACTOR SITE-2 PROTEASE"/>
    <property type="match status" value="1"/>
</dbReference>
<gene>
    <name evidence="7" type="ordered locus">TUZN_2027</name>
</gene>
<feature type="transmembrane region" description="Helical" evidence="5">
    <location>
        <begin position="476"/>
        <end position="505"/>
    </location>
</feature>
<dbReference type="eggNOG" id="arCOG00607">
    <property type="taxonomic scope" value="Archaea"/>
</dbReference>
<dbReference type="STRING" id="999630.TUZN_2027"/>
<keyword evidence="3 5" id="KW-1133">Transmembrane helix</keyword>
<organism evidence="7 8">
    <name type="scientific">Thermoproteus uzoniensis (strain 768-20)</name>
    <dbReference type="NCBI Taxonomy" id="999630"/>
    <lineage>
        <taxon>Archaea</taxon>
        <taxon>Thermoproteota</taxon>
        <taxon>Thermoprotei</taxon>
        <taxon>Thermoproteales</taxon>
        <taxon>Thermoproteaceae</taxon>
        <taxon>Thermoproteus</taxon>
    </lineage>
</organism>
<dbReference type="InterPro" id="IPR001193">
    <property type="entry name" value="MBTPS2"/>
</dbReference>
<dbReference type="RefSeq" id="WP_013680820.1">
    <property type="nucleotide sequence ID" value="NC_015315.1"/>
</dbReference>
<feature type="transmembrane region" description="Helical" evidence="5">
    <location>
        <begin position="6"/>
        <end position="24"/>
    </location>
</feature>
<dbReference type="GO" id="GO:0016020">
    <property type="term" value="C:membrane"/>
    <property type="evidence" value="ECO:0007669"/>
    <property type="project" value="InterPro"/>
</dbReference>
<name>F2L4Y1_THEU7</name>
<dbReference type="GeneID" id="10361538"/>
<evidence type="ECO:0000256" key="5">
    <source>
        <dbReference type="SAM" id="Phobius"/>
    </source>
</evidence>